<dbReference type="SUPFAM" id="SSF82714">
    <property type="entry name" value="Multidrug efflux transporter AcrB TolC docking domain, DN and DC subdomains"/>
    <property type="match status" value="1"/>
</dbReference>
<dbReference type="Gene3D" id="1.20.1640.10">
    <property type="entry name" value="Multidrug efflux transporter AcrB transmembrane domain"/>
    <property type="match status" value="3"/>
</dbReference>
<dbReference type="Pfam" id="PF00873">
    <property type="entry name" value="ACR_tran"/>
    <property type="match status" value="2"/>
</dbReference>
<dbReference type="PANTHER" id="PTHR32063:SF73">
    <property type="entry name" value="RND SUPERFAMILY EFFLUX PUMP PERMEASE COMPONENT 1"/>
    <property type="match status" value="1"/>
</dbReference>
<dbReference type="InterPro" id="IPR000731">
    <property type="entry name" value="SSD"/>
</dbReference>
<keyword evidence="1" id="KW-1133">Transmembrane helix</keyword>
<dbReference type="SUPFAM" id="SSF82866">
    <property type="entry name" value="Multidrug efflux transporter AcrB transmembrane domain"/>
    <property type="match status" value="2"/>
</dbReference>
<feature type="transmembrane region" description="Helical" evidence="1">
    <location>
        <begin position="676"/>
        <end position="699"/>
    </location>
</feature>
<feature type="transmembrane region" description="Helical" evidence="1">
    <location>
        <begin position="592"/>
        <end position="613"/>
    </location>
</feature>
<dbReference type="GO" id="GO:0005886">
    <property type="term" value="C:plasma membrane"/>
    <property type="evidence" value="ECO:0007669"/>
    <property type="project" value="TreeGrafter"/>
</dbReference>
<dbReference type="AlphaFoldDB" id="A0A4R6XRS1"/>
<sequence>MTLIISMSIPISIIITLGVLYFTGISLNNLSLMGLMLAVGMLVDNSVVITESIYTQRQLDPDNPQDALIRGVKLVIKPVIAGTLTTVCVFLPVIVGEGNLLAIFLTHVAVAIIASLIISLMLSISVVPMAIGLFVKKQQSKTGGLEARFFNRWSQIKKRYKFLLIIGIYVLLYVLAKLMKMPAENFSIFAYVSLFFLFSLFLIRNYLSILKFFLKHRWLTFFSALMLVFVGMFCLKFMSQDDGTGQSVSRNFWFPYHVNGNYTLDRMKKDVDRVEDYLYANQEKFEIDSVYTYYNENGNATSMITLIDEDLATKTVSEVKKEILENMPEITIGSPSFQWRSNIGSQGIKLYLQGESAQFIREEMLDEVMFMLGNVEKVTNVQVEQKNNREELQVNVNRERALNLGLDPTVVAQSVSIAMRGMNLKEYVSETGEIPVKMRFYKKGQFEIDQLRNLPIKNADGVSIPLNNVAEIKSTSSPQRLFRLGRLNSVQIDLDVEDDSNVKEVREAITAMMENYNVPNGYSWTFNLEGNGANISLTDLVMPFVIALLVIFMVMAAMFESLLFPICVYNTILFSILGIFLFFAITGTTFNVMAGIGAMILIGVVVNNGIVLIDHINNLRKEGMNRFDAVVQGGLDRIRPVLMTVSTTVVGLLPLSVSVSAVGGGNGPSYFPMARAIIGGLTFSTIISLVLLPCIYCWLDDLSLWGKERFARVLNRLQGNRTVGVVAVKQNVNADLRSNTSHDEA</sequence>
<dbReference type="GO" id="GO:0042910">
    <property type="term" value="F:xenobiotic transmembrane transporter activity"/>
    <property type="evidence" value="ECO:0007669"/>
    <property type="project" value="TreeGrafter"/>
</dbReference>
<proteinExistence type="predicted"/>
<dbReference type="PANTHER" id="PTHR32063">
    <property type="match status" value="1"/>
</dbReference>
<feature type="domain" description="SSD" evidence="2">
    <location>
        <begin position="1"/>
        <end position="129"/>
    </location>
</feature>
<dbReference type="RefSeq" id="WP_133566452.1">
    <property type="nucleotide sequence ID" value="NZ_SNZB01000002.1"/>
</dbReference>
<dbReference type="InterPro" id="IPR001036">
    <property type="entry name" value="Acrflvin-R"/>
</dbReference>
<keyword evidence="1" id="KW-0812">Transmembrane</keyword>
<keyword evidence="1" id="KW-0472">Membrane</keyword>
<keyword evidence="4" id="KW-1185">Reference proteome</keyword>
<feature type="transmembrane region" description="Helical" evidence="1">
    <location>
        <begin position="566"/>
        <end position="586"/>
    </location>
</feature>
<dbReference type="InterPro" id="IPR027463">
    <property type="entry name" value="AcrB_DN_DC_subdom"/>
</dbReference>
<feature type="transmembrane region" description="Helical" evidence="1">
    <location>
        <begin position="160"/>
        <end position="176"/>
    </location>
</feature>
<dbReference type="Gene3D" id="3.30.70.1440">
    <property type="entry name" value="Multidrug efflux transporter AcrB pore domain"/>
    <property type="match status" value="1"/>
</dbReference>
<evidence type="ECO:0000313" key="3">
    <source>
        <dbReference type="EMBL" id="TDR22436.1"/>
    </source>
</evidence>
<organism evidence="3 4">
    <name type="scientific">Marinicella litoralis</name>
    <dbReference type="NCBI Taxonomy" id="644220"/>
    <lineage>
        <taxon>Bacteria</taxon>
        <taxon>Pseudomonadati</taxon>
        <taxon>Pseudomonadota</taxon>
        <taxon>Gammaproteobacteria</taxon>
        <taxon>Lysobacterales</taxon>
        <taxon>Marinicellaceae</taxon>
        <taxon>Marinicella</taxon>
    </lineage>
</organism>
<protein>
    <submittedName>
        <fullName evidence="3">AcrB/AcrD/AcrF family protein</fullName>
    </submittedName>
</protein>
<feature type="transmembrane region" description="Helical" evidence="1">
    <location>
        <begin position="641"/>
        <end position="664"/>
    </location>
</feature>
<dbReference type="PROSITE" id="PS50156">
    <property type="entry name" value="SSD"/>
    <property type="match status" value="1"/>
</dbReference>
<dbReference type="Gene3D" id="3.30.2090.10">
    <property type="entry name" value="Multidrug efflux transporter AcrB TolC docking domain, DN and DC subdomains"/>
    <property type="match status" value="1"/>
</dbReference>
<feature type="transmembrane region" description="Helical" evidence="1">
    <location>
        <begin position="188"/>
        <end position="207"/>
    </location>
</feature>
<evidence type="ECO:0000313" key="4">
    <source>
        <dbReference type="Proteomes" id="UP000295724"/>
    </source>
</evidence>
<feature type="transmembrane region" description="Helical" evidence="1">
    <location>
        <begin position="33"/>
        <end position="54"/>
    </location>
</feature>
<feature type="transmembrane region" description="Helical" evidence="1">
    <location>
        <begin position="74"/>
        <end position="95"/>
    </location>
</feature>
<dbReference type="EMBL" id="SNZB01000002">
    <property type="protein sequence ID" value="TDR22436.1"/>
    <property type="molecule type" value="Genomic_DNA"/>
</dbReference>
<feature type="transmembrane region" description="Helical" evidence="1">
    <location>
        <begin position="7"/>
        <end position="27"/>
    </location>
</feature>
<feature type="transmembrane region" description="Helical" evidence="1">
    <location>
        <begin position="101"/>
        <end position="134"/>
    </location>
</feature>
<name>A0A4R6XRS1_9GAMM</name>
<feature type="transmembrane region" description="Helical" evidence="1">
    <location>
        <begin position="540"/>
        <end position="559"/>
    </location>
</feature>
<reference evidence="3 4" key="1">
    <citation type="submission" date="2019-03" db="EMBL/GenBank/DDBJ databases">
        <title>Genomic Encyclopedia of Type Strains, Phase IV (KMG-IV): sequencing the most valuable type-strain genomes for metagenomic binning, comparative biology and taxonomic classification.</title>
        <authorList>
            <person name="Goeker M."/>
        </authorList>
    </citation>
    <scope>NUCLEOTIDE SEQUENCE [LARGE SCALE GENOMIC DNA]</scope>
    <source>
        <strain evidence="3 4">DSM 25488</strain>
    </source>
</reference>
<gene>
    <name evidence="3" type="ORF">C8D91_0925</name>
</gene>
<accession>A0A4R6XRS1</accession>
<dbReference type="Proteomes" id="UP000295724">
    <property type="component" value="Unassembled WGS sequence"/>
</dbReference>
<evidence type="ECO:0000259" key="2">
    <source>
        <dbReference type="PROSITE" id="PS50156"/>
    </source>
</evidence>
<dbReference type="Gene3D" id="3.30.70.1430">
    <property type="entry name" value="Multidrug efflux transporter AcrB pore domain"/>
    <property type="match status" value="1"/>
</dbReference>
<feature type="transmembrane region" description="Helical" evidence="1">
    <location>
        <begin position="219"/>
        <end position="238"/>
    </location>
</feature>
<comment type="caution">
    <text evidence="3">The sequence shown here is derived from an EMBL/GenBank/DDBJ whole genome shotgun (WGS) entry which is preliminary data.</text>
</comment>
<evidence type="ECO:0000256" key="1">
    <source>
        <dbReference type="SAM" id="Phobius"/>
    </source>
</evidence>
<dbReference type="PRINTS" id="PR00702">
    <property type="entry name" value="ACRIFLAVINRP"/>
</dbReference>